<evidence type="ECO:0000259" key="6">
    <source>
        <dbReference type="Pfam" id="PF13476"/>
    </source>
</evidence>
<gene>
    <name evidence="7" type="ORF">JOC94_003643</name>
</gene>
<dbReference type="PANTHER" id="PTHR32114:SF2">
    <property type="entry name" value="ABC TRANSPORTER ABCH.3"/>
    <property type="match status" value="1"/>
</dbReference>
<dbReference type="Gene3D" id="1.10.287.1490">
    <property type="match status" value="1"/>
</dbReference>
<feature type="coiled-coil region" evidence="4">
    <location>
        <begin position="601"/>
        <end position="750"/>
    </location>
</feature>
<feature type="coiled-coil region" evidence="4">
    <location>
        <begin position="550"/>
        <end position="577"/>
    </location>
</feature>
<accession>A0ABS2RAE4</accession>
<proteinExistence type="inferred from homology"/>
<evidence type="ECO:0000313" key="7">
    <source>
        <dbReference type="EMBL" id="MBM7716622.1"/>
    </source>
</evidence>
<feature type="region of interest" description="Disordered" evidence="5">
    <location>
        <begin position="350"/>
        <end position="369"/>
    </location>
</feature>
<evidence type="ECO:0000313" key="8">
    <source>
        <dbReference type="Proteomes" id="UP000823485"/>
    </source>
</evidence>
<keyword evidence="7" id="KW-0378">Hydrolase</keyword>
<keyword evidence="7" id="KW-0269">Exonuclease</keyword>
<keyword evidence="4" id="KW-0175">Coiled coil</keyword>
<feature type="compositionally biased region" description="Basic and acidic residues" evidence="5">
    <location>
        <begin position="352"/>
        <end position="369"/>
    </location>
</feature>
<dbReference type="RefSeq" id="WP_077110319.1">
    <property type="nucleotide sequence ID" value="NZ_JAFBFH010000030.1"/>
</dbReference>
<keyword evidence="7" id="KW-0540">Nuclease</keyword>
<dbReference type="EMBL" id="JAFBFH010000030">
    <property type="protein sequence ID" value="MBM7716622.1"/>
    <property type="molecule type" value="Genomic_DNA"/>
</dbReference>
<dbReference type="SUPFAM" id="SSF52540">
    <property type="entry name" value="P-loop containing nucleoside triphosphate hydrolases"/>
    <property type="match status" value="2"/>
</dbReference>
<comment type="subunit">
    <text evidence="2">Heterodimer of SbcC and SbcD.</text>
</comment>
<feature type="coiled-coil region" evidence="4">
    <location>
        <begin position="244"/>
        <end position="285"/>
    </location>
</feature>
<sequence length="1043" mass="120737">MRPLKLMMQAFGPYADTEIIDFSQLESRTMFVISGKTGAGKTSIFDGISFAIYGKASGEDRDGMDLRSHFAKDHVPTEVALEFSLRNQTYYIWRSPQQLKKKTRGDGYTVINARAELYIFDESGSKKLLAANVRDTEEKIKEIIQLDANQFRKILMIPQGDFRKFLTSNSKEKEVILQRLFHTEMYKKVEESLKDKANDLKNEVLSGIELRSQTIKGAYTYGNEELETAISEKIPNKNTVLPLLDQVTKQMEEETLSLAQKIEQKQRERDEAKRKVHEAENLLKEIAAFQTLTRKKAELDHIQPVIEAKKKEIKMAHKANNLEHQEAICRRLHQDLKERENKLKQLEANMEATKKQKSEAKKRLEKEEENEERREWIKVELARLNAIQEDVYSYEKQKNHLLLLENQVKDTRAQIDNHKKTNQSLEKEIAFLQKEMQEFGRLQTETVQLELEQVRLKNTYETLCELMRARQEKNDLQRHFQLKSSEWKIASKKLDDARTTLEHVEKQWQSGQAALLAKHLVDGRPCPVCGSPEHPHPAQMLGSMHNEDDIRAAKSDVQTLEKEYQELERSKIELKTSIHLSEQSIEKLTEEVKRLFPNFEQDRMDSELKRVKERLEEMAKVIAKHKAAISKLPATEGQFKEKEAACRKLHEELESLMDRERKEANELAELSAHMRALTKNIPEELSTIEKFNEKVALLKRELNAMELARKKADEDFRHFDQQLAALSGVLKNLQETINEQKEKLHVEREAFLKQLEHEGFSSYRHYEQAKREPDMVEKLEKEIQTYGEDVRSVTDRLKEYEHRLKDVKKPDLKQFEEECRELERTLEGMNERQTGLVMNIKKNKEIKTAILQMDAHIKSLEDEYELIGHLADIARGQNAYKLTFERYVLASFLDEILVSANNRLTKMTSGRYRLLRKKDKSKGNIQSGLELLIFDEYTGQERHVKTLSGGESFKAALSLALGMADIVQRHAGGVSLETMFIDEGFGTLDSESLDQAIEALMDIQSSGRLVGIISHVPELKERIDARLEVLAGQSGSSTEFVFS</sequence>
<protein>
    <recommendedName>
        <fullName evidence="3">Nuclease SbcCD subunit C</fullName>
    </recommendedName>
</protein>
<feature type="domain" description="Rad50/SbcC-type AAA" evidence="6">
    <location>
        <begin position="5"/>
        <end position="275"/>
    </location>
</feature>
<dbReference type="Proteomes" id="UP000823485">
    <property type="component" value="Unassembled WGS sequence"/>
</dbReference>
<comment type="similarity">
    <text evidence="1">Belongs to the SMC family. SbcC subfamily.</text>
</comment>
<keyword evidence="8" id="KW-1185">Reference proteome</keyword>
<name>A0ABS2RAE4_9BACI</name>
<feature type="coiled-coil region" evidence="4">
    <location>
        <begin position="776"/>
        <end position="863"/>
    </location>
</feature>
<dbReference type="InterPro" id="IPR027417">
    <property type="entry name" value="P-loop_NTPase"/>
</dbReference>
<evidence type="ECO:0000256" key="5">
    <source>
        <dbReference type="SAM" id="MobiDB-lite"/>
    </source>
</evidence>
<comment type="caution">
    <text evidence="7">The sequence shown here is derived from an EMBL/GenBank/DDBJ whole genome shotgun (WGS) entry which is preliminary data.</text>
</comment>
<evidence type="ECO:0000256" key="2">
    <source>
        <dbReference type="ARBA" id="ARBA00011322"/>
    </source>
</evidence>
<organism evidence="7 8">
    <name type="scientific">Siminovitchia thermophila</name>
    <dbReference type="NCBI Taxonomy" id="1245522"/>
    <lineage>
        <taxon>Bacteria</taxon>
        <taxon>Bacillati</taxon>
        <taxon>Bacillota</taxon>
        <taxon>Bacilli</taxon>
        <taxon>Bacillales</taxon>
        <taxon>Bacillaceae</taxon>
        <taxon>Siminovitchia</taxon>
    </lineage>
</organism>
<evidence type="ECO:0000256" key="4">
    <source>
        <dbReference type="SAM" id="Coils"/>
    </source>
</evidence>
<dbReference type="GO" id="GO:0004527">
    <property type="term" value="F:exonuclease activity"/>
    <property type="evidence" value="ECO:0007669"/>
    <property type="project" value="UniProtKB-KW"/>
</dbReference>
<dbReference type="InterPro" id="IPR038729">
    <property type="entry name" value="Rad50/SbcC_AAA"/>
</dbReference>
<evidence type="ECO:0000256" key="3">
    <source>
        <dbReference type="ARBA" id="ARBA00013368"/>
    </source>
</evidence>
<dbReference type="Pfam" id="PF13476">
    <property type="entry name" value="AAA_23"/>
    <property type="match status" value="1"/>
</dbReference>
<dbReference type="Pfam" id="PF13558">
    <property type="entry name" value="SbcC_Walker_B"/>
    <property type="match status" value="1"/>
</dbReference>
<dbReference type="PANTHER" id="PTHR32114">
    <property type="entry name" value="ABC TRANSPORTER ABCH.3"/>
    <property type="match status" value="1"/>
</dbReference>
<dbReference type="Gene3D" id="3.40.50.300">
    <property type="entry name" value="P-loop containing nucleotide triphosphate hydrolases"/>
    <property type="match status" value="2"/>
</dbReference>
<reference evidence="7 8" key="1">
    <citation type="submission" date="2021-01" db="EMBL/GenBank/DDBJ databases">
        <title>Genomic Encyclopedia of Type Strains, Phase IV (KMG-IV): sequencing the most valuable type-strain genomes for metagenomic binning, comparative biology and taxonomic classification.</title>
        <authorList>
            <person name="Goeker M."/>
        </authorList>
    </citation>
    <scope>NUCLEOTIDE SEQUENCE [LARGE SCALE GENOMIC DNA]</scope>
    <source>
        <strain evidence="7 8">DSM 105453</strain>
    </source>
</reference>
<evidence type="ECO:0000256" key="1">
    <source>
        <dbReference type="ARBA" id="ARBA00006930"/>
    </source>
</evidence>